<comment type="subcellular location">
    <subcellularLocation>
        <location evidence="1">Nucleus</location>
    </subcellularLocation>
</comment>
<gene>
    <name evidence="2" type="ORF">CAEBREN_09624</name>
</gene>
<accession>G0N4F1</accession>
<evidence type="ECO:0000313" key="2">
    <source>
        <dbReference type="EMBL" id="EGT52578.1"/>
    </source>
</evidence>
<dbReference type="SUPFAM" id="SSF46689">
    <property type="entry name" value="Homeodomain-like"/>
    <property type="match status" value="1"/>
</dbReference>
<protein>
    <recommendedName>
        <fullName evidence="4">Homeobox domain-containing protein</fullName>
    </recommendedName>
</protein>
<dbReference type="AlphaFoldDB" id="G0N4F1"/>
<sequence length="164" mass="18859">MENTATDDLQVKLTQHQLNILNSYYRRNQVDLDEIQKLSEALGVTVYQILAWLQSKVDPGTVTVKLTKEASKIYDMFLKTFEVGPDSSLFRVLQKLSSIIPPVERTFLCDSEVNSPHMNIWKASFKNFLAHMHEKPPYVIERMIVAVAKSVLHSMLHKAQKRSK</sequence>
<reference evidence="3" key="1">
    <citation type="submission" date="2011-07" db="EMBL/GenBank/DDBJ databases">
        <authorList>
            <consortium name="Caenorhabditis brenneri Sequencing and Analysis Consortium"/>
            <person name="Wilson R.K."/>
        </authorList>
    </citation>
    <scope>NUCLEOTIDE SEQUENCE [LARGE SCALE GENOMIC DNA]</scope>
    <source>
        <strain evidence="3">PB2801</strain>
    </source>
</reference>
<dbReference type="Proteomes" id="UP000008068">
    <property type="component" value="Unassembled WGS sequence"/>
</dbReference>
<dbReference type="EMBL" id="GL379837">
    <property type="protein sequence ID" value="EGT52578.1"/>
    <property type="molecule type" value="Genomic_DNA"/>
</dbReference>
<dbReference type="GO" id="GO:0005634">
    <property type="term" value="C:nucleus"/>
    <property type="evidence" value="ECO:0007669"/>
    <property type="project" value="UniProtKB-SubCell"/>
</dbReference>
<dbReference type="InterPro" id="IPR009057">
    <property type="entry name" value="Homeodomain-like_sf"/>
</dbReference>
<keyword evidence="3" id="KW-1185">Reference proteome</keyword>
<evidence type="ECO:0000313" key="3">
    <source>
        <dbReference type="Proteomes" id="UP000008068"/>
    </source>
</evidence>
<evidence type="ECO:0008006" key="4">
    <source>
        <dbReference type="Google" id="ProtNLM"/>
    </source>
</evidence>
<dbReference type="Gene3D" id="1.10.10.60">
    <property type="entry name" value="Homeodomain-like"/>
    <property type="match status" value="1"/>
</dbReference>
<proteinExistence type="predicted"/>
<evidence type="ECO:0000256" key="1">
    <source>
        <dbReference type="ARBA" id="ARBA00004123"/>
    </source>
</evidence>
<name>G0N4F1_CAEBE</name>
<dbReference type="HOGENOM" id="CLU_1620499_0_0_1"/>
<organism evidence="3">
    <name type="scientific">Caenorhabditis brenneri</name>
    <name type="common">Nematode worm</name>
    <dbReference type="NCBI Taxonomy" id="135651"/>
    <lineage>
        <taxon>Eukaryota</taxon>
        <taxon>Metazoa</taxon>
        <taxon>Ecdysozoa</taxon>
        <taxon>Nematoda</taxon>
        <taxon>Chromadorea</taxon>
        <taxon>Rhabditida</taxon>
        <taxon>Rhabditina</taxon>
        <taxon>Rhabditomorpha</taxon>
        <taxon>Rhabditoidea</taxon>
        <taxon>Rhabditidae</taxon>
        <taxon>Peloderinae</taxon>
        <taxon>Caenorhabditis</taxon>
    </lineage>
</organism>
<dbReference type="InParanoid" id="G0N4F1"/>